<dbReference type="Proteomes" id="UP000199580">
    <property type="component" value="Unassembled WGS sequence"/>
</dbReference>
<accession>A0A1G8YZ69</accession>
<evidence type="ECO:0000313" key="2">
    <source>
        <dbReference type="EMBL" id="SDK08081.1"/>
    </source>
</evidence>
<keyword evidence="1" id="KW-0732">Signal</keyword>
<dbReference type="EMBL" id="FNEZ01000003">
    <property type="protein sequence ID" value="SDK08081.1"/>
    <property type="molecule type" value="Genomic_DNA"/>
</dbReference>
<feature type="chain" id="PRO_5011597793" description="Lipid-binding hydrolase" evidence="1">
    <location>
        <begin position="21"/>
        <end position="224"/>
    </location>
</feature>
<gene>
    <name evidence="2" type="ORF">SAMN04487935_2535</name>
</gene>
<name>A0A1G8YZ69_9FLAO</name>
<dbReference type="AlphaFoldDB" id="A0A1G8YZ69"/>
<protein>
    <recommendedName>
        <fullName evidence="4">Lipid-binding hydrolase</fullName>
    </recommendedName>
</protein>
<dbReference type="PROSITE" id="PS51257">
    <property type="entry name" value="PROKAR_LIPOPROTEIN"/>
    <property type="match status" value="1"/>
</dbReference>
<evidence type="ECO:0008006" key="4">
    <source>
        <dbReference type="Google" id="ProtNLM"/>
    </source>
</evidence>
<sequence length="224" mass="25162">MKPKIFGIAILFAFSTSVTSCNDNDDEVQIQEAATPFFNLKTGNKWVYKKYQNSESEPTVFTFSGITDNVEIVGEIVVNGLTFSKVHHTHRSIPQEAEYEYWRVNNLGHLIVLNIEEISQDVTEEMGATFHPGTDIAYQSTITKDFFTIYYHVTPEINLIVEGKNYTVLPYKGDITPAGSPTGTVTKTVEYNFQKGIGLVKGVGHVVTGNYSWEDRLVSYDLVE</sequence>
<evidence type="ECO:0000256" key="1">
    <source>
        <dbReference type="SAM" id="SignalP"/>
    </source>
</evidence>
<reference evidence="2 3" key="1">
    <citation type="submission" date="2016-10" db="EMBL/GenBank/DDBJ databases">
        <authorList>
            <person name="de Groot N.N."/>
        </authorList>
    </citation>
    <scope>NUCLEOTIDE SEQUENCE [LARGE SCALE GENOMIC DNA]</scope>
    <source>
        <strain evidence="2 3">CGMCC 1.10076</strain>
    </source>
</reference>
<organism evidence="2 3">
    <name type="scientific">Flavobacterium noncentrifugens</name>
    <dbReference type="NCBI Taxonomy" id="1128970"/>
    <lineage>
        <taxon>Bacteria</taxon>
        <taxon>Pseudomonadati</taxon>
        <taxon>Bacteroidota</taxon>
        <taxon>Flavobacteriia</taxon>
        <taxon>Flavobacteriales</taxon>
        <taxon>Flavobacteriaceae</taxon>
        <taxon>Flavobacterium</taxon>
    </lineage>
</organism>
<evidence type="ECO:0000313" key="3">
    <source>
        <dbReference type="Proteomes" id="UP000199580"/>
    </source>
</evidence>
<feature type="signal peptide" evidence="1">
    <location>
        <begin position="1"/>
        <end position="20"/>
    </location>
</feature>
<proteinExistence type="predicted"/>
<dbReference type="RefSeq" id="WP_091396000.1">
    <property type="nucleotide sequence ID" value="NZ_BKAI01000006.1"/>
</dbReference>
<keyword evidence="3" id="KW-1185">Reference proteome</keyword>
<dbReference type="OrthoDB" id="9781289at2"/>